<comment type="catalytic activity">
    <reaction evidence="1">
        <text>Release of N-terminal proline from a peptide.</text>
        <dbReference type="EC" id="3.4.11.5"/>
    </reaction>
</comment>
<evidence type="ECO:0000256" key="10">
    <source>
        <dbReference type="ARBA" id="ARBA00029605"/>
    </source>
</evidence>
<feature type="chain" id="PRO_5012346270" description="Proline iminopeptidase" evidence="11">
    <location>
        <begin position="24"/>
        <end position="361"/>
    </location>
</feature>
<keyword evidence="11" id="KW-0732">Signal</keyword>
<evidence type="ECO:0000256" key="4">
    <source>
        <dbReference type="ARBA" id="ARBA00012568"/>
    </source>
</evidence>
<comment type="similarity">
    <text evidence="3">Belongs to the peptidase S33 family.</text>
</comment>
<dbReference type="GO" id="GO:0006508">
    <property type="term" value="P:proteolysis"/>
    <property type="evidence" value="ECO:0007669"/>
    <property type="project" value="UniProtKB-KW"/>
</dbReference>
<dbReference type="PRINTS" id="PR00793">
    <property type="entry name" value="PROAMNOPTASE"/>
</dbReference>
<evidence type="ECO:0000259" key="12">
    <source>
        <dbReference type="Pfam" id="PF00561"/>
    </source>
</evidence>
<evidence type="ECO:0000256" key="8">
    <source>
        <dbReference type="ARBA" id="ARBA00022670"/>
    </source>
</evidence>
<sequence>MKKSLLAFATLLSLAVMPGAVHAATVTDRGATPLACPDSGAAVDESGFVSIGGIRQWVTIEGQDCRNPVVLMVHGGPGNPNTPFAHTVYADWTKDFTLVQWDQRGSGKTWGANPETREQPLSLELLASDGIEVARHIQQHLGKHKLILMGGSWGSALAVQMAQTEPELFHAYVGTAQLVSYADNVATSYQRVLGLAQQAGDAETVESVQKIGPPPWTNPRAFGILRRAGRKFEATLIEPAPKSWWSPLPGYDTPQYEADYEAGEDFSFVQFVGMAGDGMGPKLDIRRLGTRFAMPVYLLQGEQDTVTTLDVSQAYFDSISAPQKEFFRMPRTGHDPNPIMVKTQLEVLETRVRPAAVVAER</sequence>
<evidence type="ECO:0000313" key="14">
    <source>
        <dbReference type="Proteomes" id="UP000190341"/>
    </source>
</evidence>
<keyword evidence="7" id="KW-0963">Cytoplasm</keyword>
<feature type="signal peptide" evidence="11">
    <location>
        <begin position="1"/>
        <end position="23"/>
    </location>
</feature>
<dbReference type="RefSeq" id="WP_079726220.1">
    <property type="nucleotide sequence ID" value="NZ_FUZV01000002.1"/>
</dbReference>
<comment type="subcellular location">
    <subcellularLocation>
        <location evidence="2">Cytoplasm</location>
    </subcellularLocation>
</comment>
<protein>
    <recommendedName>
        <fullName evidence="5">Proline iminopeptidase</fullName>
        <ecNumber evidence="4">3.4.11.5</ecNumber>
    </recommendedName>
    <alternativeName>
        <fullName evidence="10">Prolyl aminopeptidase</fullName>
    </alternativeName>
</protein>
<evidence type="ECO:0000256" key="3">
    <source>
        <dbReference type="ARBA" id="ARBA00010088"/>
    </source>
</evidence>
<evidence type="ECO:0000256" key="1">
    <source>
        <dbReference type="ARBA" id="ARBA00001585"/>
    </source>
</evidence>
<keyword evidence="9" id="KW-0378">Hydrolase</keyword>
<gene>
    <name evidence="13" type="ORF">SAMN06296058_3028</name>
</gene>
<dbReference type="PANTHER" id="PTHR43722:SF1">
    <property type="entry name" value="PROLINE IMINOPEPTIDASE"/>
    <property type="match status" value="1"/>
</dbReference>
<keyword evidence="6" id="KW-0031">Aminopeptidase</keyword>
<evidence type="ECO:0000256" key="2">
    <source>
        <dbReference type="ARBA" id="ARBA00004496"/>
    </source>
</evidence>
<keyword evidence="8" id="KW-0645">Protease</keyword>
<organism evidence="13 14">
    <name type="scientific">Pseudoxanthomonas indica</name>
    <dbReference type="NCBI Taxonomy" id="428993"/>
    <lineage>
        <taxon>Bacteria</taxon>
        <taxon>Pseudomonadati</taxon>
        <taxon>Pseudomonadota</taxon>
        <taxon>Gammaproteobacteria</taxon>
        <taxon>Lysobacterales</taxon>
        <taxon>Lysobacteraceae</taxon>
        <taxon>Pseudoxanthomonas</taxon>
    </lineage>
</organism>
<dbReference type="STRING" id="428993.SAMN06296058_3028"/>
<proteinExistence type="inferred from homology"/>
<dbReference type="InterPro" id="IPR002410">
    <property type="entry name" value="Peptidase_S33"/>
</dbReference>
<evidence type="ECO:0000256" key="7">
    <source>
        <dbReference type="ARBA" id="ARBA00022490"/>
    </source>
</evidence>
<evidence type="ECO:0000256" key="6">
    <source>
        <dbReference type="ARBA" id="ARBA00022438"/>
    </source>
</evidence>
<feature type="domain" description="AB hydrolase-1" evidence="12">
    <location>
        <begin position="68"/>
        <end position="335"/>
    </location>
</feature>
<dbReference type="GO" id="GO:0004177">
    <property type="term" value="F:aminopeptidase activity"/>
    <property type="evidence" value="ECO:0007669"/>
    <property type="project" value="UniProtKB-KW"/>
</dbReference>
<dbReference type="OrthoDB" id="9796770at2"/>
<dbReference type="EC" id="3.4.11.5" evidence="4"/>
<dbReference type="Gene3D" id="3.40.50.1820">
    <property type="entry name" value="alpha/beta hydrolase"/>
    <property type="match status" value="1"/>
</dbReference>
<dbReference type="EMBL" id="FUZV01000002">
    <property type="protein sequence ID" value="SKC79041.1"/>
    <property type="molecule type" value="Genomic_DNA"/>
</dbReference>
<name>A0A1T5LT07_9GAMM</name>
<keyword evidence="14" id="KW-1185">Reference proteome</keyword>
<dbReference type="Proteomes" id="UP000190341">
    <property type="component" value="Unassembled WGS sequence"/>
</dbReference>
<evidence type="ECO:0000313" key="13">
    <source>
        <dbReference type="EMBL" id="SKC79041.1"/>
    </source>
</evidence>
<dbReference type="GO" id="GO:0005737">
    <property type="term" value="C:cytoplasm"/>
    <property type="evidence" value="ECO:0007669"/>
    <property type="project" value="UniProtKB-SubCell"/>
</dbReference>
<dbReference type="InterPro" id="IPR029058">
    <property type="entry name" value="AB_hydrolase_fold"/>
</dbReference>
<dbReference type="Pfam" id="PF00561">
    <property type="entry name" value="Abhydrolase_1"/>
    <property type="match status" value="1"/>
</dbReference>
<dbReference type="InterPro" id="IPR005944">
    <property type="entry name" value="Pro_iminopeptidase"/>
</dbReference>
<reference evidence="13 14" key="1">
    <citation type="submission" date="2017-02" db="EMBL/GenBank/DDBJ databases">
        <authorList>
            <person name="Peterson S.W."/>
        </authorList>
    </citation>
    <scope>NUCLEOTIDE SEQUENCE [LARGE SCALE GENOMIC DNA]</scope>
    <source>
        <strain evidence="13 14">P15</strain>
    </source>
</reference>
<dbReference type="InterPro" id="IPR000073">
    <property type="entry name" value="AB_hydrolase_1"/>
</dbReference>
<dbReference type="PANTHER" id="PTHR43722">
    <property type="entry name" value="PROLINE IMINOPEPTIDASE"/>
    <property type="match status" value="1"/>
</dbReference>
<dbReference type="SUPFAM" id="SSF53474">
    <property type="entry name" value="alpha/beta-Hydrolases"/>
    <property type="match status" value="1"/>
</dbReference>
<evidence type="ECO:0000256" key="5">
    <source>
        <dbReference type="ARBA" id="ARBA00021843"/>
    </source>
</evidence>
<evidence type="ECO:0000256" key="11">
    <source>
        <dbReference type="SAM" id="SignalP"/>
    </source>
</evidence>
<evidence type="ECO:0000256" key="9">
    <source>
        <dbReference type="ARBA" id="ARBA00022801"/>
    </source>
</evidence>
<accession>A0A1T5LT07</accession>
<dbReference type="AlphaFoldDB" id="A0A1T5LT07"/>